<evidence type="ECO:0000313" key="3">
    <source>
        <dbReference type="Proteomes" id="UP000748752"/>
    </source>
</evidence>
<comment type="caution">
    <text evidence="2">The sequence shown here is derived from an EMBL/GenBank/DDBJ whole genome shotgun (WGS) entry which is preliminary data.</text>
</comment>
<reference evidence="2 3" key="1">
    <citation type="journal article" date="2020" name="Microorganisms">
        <title>Osmotic Adaptation and Compatible Solute Biosynthesis of Phototrophic Bacteria as Revealed from Genome Analyses.</title>
        <authorList>
            <person name="Imhoff J.F."/>
            <person name="Rahn T."/>
            <person name="Kunzel S."/>
            <person name="Keller A."/>
            <person name="Neulinger S.C."/>
        </authorList>
    </citation>
    <scope>NUCLEOTIDE SEQUENCE [LARGE SCALE GENOMIC DNA]</scope>
    <source>
        <strain evidence="2 3">DSM 6210</strain>
    </source>
</reference>
<gene>
    <name evidence="2" type="ORF">CKO31_05870</name>
</gene>
<evidence type="ECO:0000256" key="1">
    <source>
        <dbReference type="SAM" id="MobiDB-lite"/>
    </source>
</evidence>
<dbReference type="Proteomes" id="UP000748752">
    <property type="component" value="Unassembled WGS sequence"/>
</dbReference>
<sequence length="71" mass="8018">MVYFALDQFGRRKPYKHLEPGLERDIKAFFGDYTTARTQGLALLILAGAGARHPRPGRWPHRSEARPARGA</sequence>
<organism evidence="2 3">
    <name type="scientific">Thiohalocapsa halophila</name>
    <dbReference type="NCBI Taxonomy" id="69359"/>
    <lineage>
        <taxon>Bacteria</taxon>
        <taxon>Pseudomonadati</taxon>
        <taxon>Pseudomonadota</taxon>
        <taxon>Gammaproteobacteria</taxon>
        <taxon>Chromatiales</taxon>
        <taxon>Chromatiaceae</taxon>
        <taxon>Thiohalocapsa</taxon>
    </lineage>
</organism>
<name>A0ABS1CFX0_9GAMM</name>
<evidence type="ECO:0000313" key="2">
    <source>
        <dbReference type="EMBL" id="MBK1630281.1"/>
    </source>
</evidence>
<dbReference type="EMBL" id="NRRV01000010">
    <property type="protein sequence ID" value="MBK1630281.1"/>
    <property type="molecule type" value="Genomic_DNA"/>
</dbReference>
<accession>A0ABS1CFX0</accession>
<feature type="region of interest" description="Disordered" evidence="1">
    <location>
        <begin position="51"/>
        <end position="71"/>
    </location>
</feature>
<proteinExistence type="predicted"/>
<dbReference type="RefSeq" id="WP_200234959.1">
    <property type="nucleotide sequence ID" value="NZ_NRRV01000010.1"/>
</dbReference>
<feature type="compositionally biased region" description="Basic and acidic residues" evidence="1">
    <location>
        <begin position="61"/>
        <end position="71"/>
    </location>
</feature>
<protein>
    <submittedName>
        <fullName evidence="2">Uncharacterized protein</fullName>
    </submittedName>
</protein>
<keyword evidence="3" id="KW-1185">Reference proteome</keyword>